<name>A0A372NX24_9SPHI</name>
<dbReference type="Proteomes" id="UP000264217">
    <property type="component" value="Unassembled WGS sequence"/>
</dbReference>
<keyword evidence="2" id="KW-1185">Reference proteome</keyword>
<protein>
    <submittedName>
        <fullName evidence="1">2'-5' RNA ligase family protein</fullName>
    </submittedName>
</protein>
<proteinExistence type="predicted"/>
<keyword evidence="1" id="KW-0436">Ligase</keyword>
<organism evidence="1 2">
    <name type="scientific">Mucilaginibacter conchicola</name>
    <dbReference type="NCBI Taxonomy" id="2303333"/>
    <lineage>
        <taxon>Bacteria</taxon>
        <taxon>Pseudomonadati</taxon>
        <taxon>Bacteroidota</taxon>
        <taxon>Sphingobacteriia</taxon>
        <taxon>Sphingobacteriales</taxon>
        <taxon>Sphingobacteriaceae</taxon>
        <taxon>Mucilaginibacter</taxon>
    </lineage>
</organism>
<dbReference type="AlphaFoldDB" id="A0A372NX24"/>
<sequence>MDANPLLITLKIDDVSQQYFNALRKQYFPPERNFLDAHLMLFHQLPADEQKIDSDIADIVSSIKVFNMQVSGPATIGRGVAYKIESAELRIMHKQMQQLWQQWLIPQDQHKLWPHITIQNKVEPAVAQETLKKVSTGFQPFLVTAQGLMLWEYQGGPWKFMGEWRFPA</sequence>
<accession>A0A372NX24</accession>
<gene>
    <name evidence="1" type="ORF">D0C36_02340</name>
</gene>
<dbReference type="Pfam" id="PF13563">
    <property type="entry name" value="2_5_RNA_ligase2"/>
    <property type="match status" value="1"/>
</dbReference>
<dbReference type="GO" id="GO:0016874">
    <property type="term" value="F:ligase activity"/>
    <property type="evidence" value="ECO:0007669"/>
    <property type="project" value="UniProtKB-KW"/>
</dbReference>
<reference evidence="1 2" key="1">
    <citation type="submission" date="2018-08" db="EMBL/GenBank/DDBJ databases">
        <title>Mucilaginibacter sp. MYSH2.</title>
        <authorList>
            <person name="Seo T."/>
        </authorList>
    </citation>
    <scope>NUCLEOTIDE SEQUENCE [LARGE SCALE GENOMIC DNA]</scope>
    <source>
        <strain evidence="1 2">MYSH2</strain>
    </source>
</reference>
<dbReference type="RefSeq" id="WP_117389974.1">
    <property type="nucleotide sequence ID" value="NZ_QWDC01000001.1"/>
</dbReference>
<comment type="caution">
    <text evidence="1">The sequence shown here is derived from an EMBL/GenBank/DDBJ whole genome shotgun (WGS) entry which is preliminary data.</text>
</comment>
<dbReference type="SUPFAM" id="SSF55144">
    <property type="entry name" value="LigT-like"/>
    <property type="match status" value="1"/>
</dbReference>
<dbReference type="EMBL" id="QWDC01000001">
    <property type="protein sequence ID" value="RFZ94411.1"/>
    <property type="molecule type" value="Genomic_DNA"/>
</dbReference>
<evidence type="ECO:0000313" key="2">
    <source>
        <dbReference type="Proteomes" id="UP000264217"/>
    </source>
</evidence>
<evidence type="ECO:0000313" key="1">
    <source>
        <dbReference type="EMBL" id="RFZ94411.1"/>
    </source>
</evidence>
<dbReference type="Gene3D" id="3.90.1140.10">
    <property type="entry name" value="Cyclic phosphodiesterase"/>
    <property type="match status" value="1"/>
</dbReference>
<dbReference type="OrthoDB" id="793003at2"/>
<dbReference type="InterPro" id="IPR009097">
    <property type="entry name" value="Cyclic_Pdiesterase"/>
</dbReference>